<reference evidence="1" key="1">
    <citation type="submission" date="2014-09" db="EMBL/GenBank/DDBJ databases">
        <authorList>
            <person name="Magalhaes I.L.F."/>
            <person name="Oliveira U."/>
            <person name="Santos F.R."/>
            <person name="Vidigal T.H.D.A."/>
            <person name="Brescovit A.D."/>
            <person name="Santos A.J."/>
        </authorList>
    </citation>
    <scope>NUCLEOTIDE SEQUENCE</scope>
    <source>
        <tissue evidence="1">Shoot tissue taken approximately 20 cm above the soil surface</tissue>
    </source>
</reference>
<dbReference type="AlphaFoldDB" id="A0A0A9BYN1"/>
<name>A0A0A9BYN1_ARUDO</name>
<sequence length="32" mass="3601">MESTERNIILVSGSTRKYRPTRASKADDTFVA</sequence>
<accession>A0A0A9BYN1</accession>
<dbReference type="EMBL" id="GBRH01229469">
    <property type="protein sequence ID" value="JAD68426.1"/>
    <property type="molecule type" value="Transcribed_RNA"/>
</dbReference>
<evidence type="ECO:0000313" key="1">
    <source>
        <dbReference type="EMBL" id="JAD68426.1"/>
    </source>
</evidence>
<protein>
    <submittedName>
        <fullName evidence="1">Uncharacterized protein</fullName>
    </submittedName>
</protein>
<reference evidence="1" key="2">
    <citation type="journal article" date="2015" name="Data Brief">
        <title>Shoot transcriptome of the giant reed, Arundo donax.</title>
        <authorList>
            <person name="Barrero R.A."/>
            <person name="Guerrero F.D."/>
            <person name="Moolhuijzen P."/>
            <person name="Goolsby J.A."/>
            <person name="Tidwell J."/>
            <person name="Bellgard S.E."/>
            <person name="Bellgard M.I."/>
        </authorList>
    </citation>
    <scope>NUCLEOTIDE SEQUENCE</scope>
    <source>
        <tissue evidence="1">Shoot tissue taken approximately 20 cm above the soil surface</tissue>
    </source>
</reference>
<proteinExistence type="predicted"/>
<organism evidence="1">
    <name type="scientific">Arundo donax</name>
    <name type="common">Giant reed</name>
    <name type="synonym">Donax arundinaceus</name>
    <dbReference type="NCBI Taxonomy" id="35708"/>
    <lineage>
        <taxon>Eukaryota</taxon>
        <taxon>Viridiplantae</taxon>
        <taxon>Streptophyta</taxon>
        <taxon>Embryophyta</taxon>
        <taxon>Tracheophyta</taxon>
        <taxon>Spermatophyta</taxon>
        <taxon>Magnoliopsida</taxon>
        <taxon>Liliopsida</taxon>
        <taxon>Poales</taxon>
        <taxon>Poaceae</taxon>
        <taxon>PACMAD clade</taxon>
        <taxon>Arundinoideae</taxon>
        <taxon>Arundineae</taxon>
        <taxon>Arundo</taxon>
    </lineage>
</organism>